<dbReference type="Gene3D" id="1.20.1250.20">
    <property type="entry name" value="MFS general substrate transporter like domains"/>
    <property type="match status" value="2"/>
</dbReference>
<organism evidence="9 10">
    <name type="scientific">Prolixibacter denitrificans</name>
    <dbReference type="NCBI Taxonomy" id="1541063"/>
    <lineage>
        <taxon>Bacteria</taxon>
        <taxon>Pseudomonadati</taxon>
        <taxon>Bacteroidota</taxon>
        <taxon>Bacteroidia</taxon>
        <taxon>Marinilabiliales</taxon>
        <taxon>Prolixibacteraceae</taxon>
        <taxon>Prolixibacter</taxon>
    </lineage>
</organism>
<evidence type="ECO:0000256" key="5">
    <source>
        <dbReference type="ARBA" id="ARBA00022989"/>
    </source>
</evidence>
<dbReference type="Proteomes" id="UP000240621">
    <property type="component" value="Unassembled WGS sequence"/>
</dbReference>
<dbReference type="InterPro" id="IPR018456">
    <property type="entry name" value="PTR2_symporter_CS"/>
</dbReference>
<dbReference type="AlphaFoldDB" id="A0A2P8CGW5"/>
<reference evidence="9 10" key="1">
    <citation type="submission" date="2018-03" db="EMBL/GenBank/DDBJ databases">
        <title>Genomic Encyclopedia of Archaeal and Bacterial Type Strains, Phase II (KMG-II): from individual species to whole genera.</title>
        <authorList>
            <person name="Goeker M."/>
        </authorList>
    </citation>
    <scope>NUCLEOTIDE SEQUENCE [LARGE SCALE GENOMIC DNA]</scope>
    <source>
        <strain evidence="9 10">DSM 27267</strain>
    </source>
</reference>
<feature type="transmembrane region" description="Helical" evidence="7">
    <location>
        <begin position="172"/>
        <end position="192"/>
    </location>
</feature>
<dbReference type="GO" id="GO:0006857">
    <property type="term" value="P:oligopeptide transport"/>
    <property type="evidence" value="ECO:0007669"/>
    <property type="project" value="InterPro"/>
</dbReference>
<dbReference type="GO" id="GO:0005886">
    <property type="term" value="C:plasma membrane"/>
    <property type="evidence" value="ECO:0007669"/>
    <property type="project" value="UniProtKB-SubCell"/>
</dbReference>
<keyword evidence="2" id="KW-0813">Transport</keyword>
<evidence type="ECO:0000256" key="7">
    <source>
        <dbReference type="SAM" id="Phobius"/>
    </source>
</evidence>
<dbReference type="PROSITE" id="PS50850">
    <property type="entry name" value="MFS"/>
    <property type="match status" value="1"/>
</dbReference>
<keyword evidence="6 7" id="KW-0472">Membrane</keyword>
<feature type="transmembrane region" description="Helical" evidence="7">
    <location>
        <begin position="458"/>
        <end position="476"/>
    </location>
</feature>
<dbReference type="OrthoDB" id="6247348at2"/>
<feature type="transmembrane region" description="Helical" evidence="7">
    <location>
        <begin position="139"/>
        <end position="160"/>
    </location>
</feature>
<feature type="transmembrane region" description="Helical" evidence="7">
    <location>
        <begin position="55"/>
        <end position="73"/>
    </location>
</feature>
<feature type="transmembrane region" description="Helical" evidence="7">
    <location>
        <begin position="321"/>
        <end position="347"/>
    </location>
</feature>
<evidence type="ECO:0000313" key="9">
    <source>
        <dbReference type="EMBL" id="PSK84221.1"/>
    </source>
</evidence>
<proteinExistence type="predicted"/>
<dbReference type="InterPro" id="IPR011701">
    <property type="entry name" value="MFS"/>
</dbReference>
<comment type="caution">
    <text evidence="9">The sequence shown here is derived from an EMBL/GenBank/DDBJ whole genome shotgun (WGS) entry which is preliminary data.</text>
</comment>
<evidence type="ECO:0000256" key="2">
    <source>
        <dbReference type="ARBA" id="ARBA00022448"/>
    </source>
</evidence>
<evidence type="ECO:0000256" key="3">
    <source>
        <dbReference type="ARBA" id="ARBA00022475"/>
    </source>
</evidence>
<feature type="transmembrane region" description="Helical" evidence="7">
    <location>
        <begin position="109"/>
        <end position="127"/>
    </location>
</feature>
<evidence type="ECO:0000313" key="10">
    <source>
        <dbReference type="Proteomes" id="UP000240621"/>
    </source>
</evidence>
<keyword evidence="4 7" id="KW-0812">Transmembrane</keyword>
<keyword evidence="3" id="KW-1003">Cell membrane</keyword>
<dbReference type="InterPro" id="IPR050171">
    <property type="entry name" value="MFS_Transporters"/>
</dbReference>
<feature type="transmembrane region" description="Helical" evidence="7">
    <location>
        <begin position="26"/>
        <end position="43"/>
    </location>
</feature>
<dbReference type="SUPFAM" id="SSF103473">
    <property type="entry name" value="MFS general substrate transporter"/>
    <property type="match status" value="1"/>
</dbReference>
<sequence>MKALQVFKKFPRTFWVANTMELFERWAWYGFYILFALYLTNSTDEGALGFTQVQKGWIMGVGTAILYFLPLITGAISDKIGYKKTLYIAYTIYTTAFLAMPFFHSFVSVFIIFLYLALGAALFKPIVSATVAKTTDKTTSSIGFGIFYMMVNIGAFVGPFVTGHFREISWEYVFISSALVIAFNFVLLTFFYKEPRHDDEPEKVKEPLGKNIVGAFKNIGVALSDVKFVIFLVIIAGFWTMYNQLFFTLPVFIDQWVDTTRVYDFLANVWPWLAQKLGTEQGTIPAEYLVNVDAGSIILFQIIISSIVMRLRPLNAMISGIFVASIGIGLSMMTHSGMFVVLALFIFSIGEMSSSPKITEYIGRIAPPDKTALYMGTSFLPVAAGNFFAGIISGNVYQQMSDKVQLARNEMVTRGINLPAISDKFTQNDFLEAAAHKLNMNMHEFTMFLWDKYHPSNIWMVVFGIGLGATILLFLYDRIILKKQ</sequence>
<comment type="subcellular location">
    <subcellularLocation>
        <location evidence="1">Cell membrane</location>
        <topology evidence="1">Multi-pass membrane protein</topology>
    </subcellularLocation>
</comment>
<dbReference type="PANTHER" id="PTHR23517">
    <property type="entry name" value="RESISTANCE PROTEIN MDTM, PUTATIVE-RELATED-RELATED"/>
    <property type="match status" value="1"/>
</dbReference>
<dbReference type="InterPro" id="IPR020846">
    <property type="entry name" value="MFS_dom"/>
</dbReference>
<accession>A0A2P8CGW5</accession>
<name>A0A2P8CGW5_9BACT</name>
<dbReference type="InterPro" id="IPR036259">
    <property type="entry name" value="MFS_trans_sf"/>
</dbReference>
<dbReference type="PROSITE" id="PS01023">
    <property type="entry name" value="PTR2_2"/>
    <property type="match status" value="1"/>
</dbReference>
<dbReference type="PANTHER" id="PTHR23517:SF2">
    <property type="entry name" value="MULTIDRUG RESISTANCE PROTEIN MDTH"/>
    <property type="match status" value="1"/>
</dbReference>
<keyword evidence="5 7" id="KW-1133">Transmembrane helix</keyword>
<dbReference type="EMBL" id="PYGC01000002">
    <property type="protein sequence ID" value="PSK84221.1"/>
    <property type="molecule type" value="Genomic_DNA"/>
</dbReference>
<evidence type="ECO:0000256" key="6">
    <source>
        <dbReference type="ARBA" id="ARBA00023136"/>
    </source>
</evidence>
<feature type="domain" description="Major facilitator superfamily (MFS) profile" evidence="8">
    <location>
        <begin position="1"/>
        <end position="484"/>
    </location>
</feature>
<dbReference type="RefSeq" id="WP_106540833.1">
    <property type="nucleotide sequence ID" value="NZ_BLAU01000001.1"/>
</dbReference>
<dbReference type="Pfam" id="PF07690">
    <property type="entry name" value="MFS_1"/>
    <property type="match status" value="1"/>
</dbReference>
<feature type="transmembrane region" description="Helical" evidence="7">
    <location>
        <begin position="228"/>
        <end position="253"/>
    </location>
</feature>
<evidence type="ECO:0000256" key="1">
    <source>
        <dbReference type="ARBA" id="ARBA00004651"/>
    </source>
</evidence>
<protein>
    <submittedName>
        <fullName evidence="9">Dipeptide/tripeptide permease</fullName>
    </submittedName>
</protein>
<evidence type="ECO:0000256" key="4">
    <source>
        <dbReference type="ARBA" id="ARBA00022692"/>
    </source>
</evidence>
<evidence type="ECO:0000259" key="8">
    <source>
        <dbReference type="PROSITE" id="PS50850"/>
    </source>
</evidence>
<dbReference type="GO" id="GO:0022857">
    <property type="term" value="F:transmembrane transporter activity"/>
    <property type="evidence" value="ECO:0007669"/>
    <property type="project" value="InterPro"/>
</dbReference>
<feature type="transmembrane region" description="Helical" evidence="7">
    <location>
        <begin position="85"/>
        <end position="103"/>
    </location>
</feature>
<gene>
    <name evidence="9" type="ORF">CLV93_1025</name>
</gene>